<protein>
    <submittedName>
        <fullName evidence="2">Class I SAM-dependent methyltransferase</fullName>
    </submittedName>
</protein>
<dbReference type="EMBL" id="JALPRX010000063">
    <property type="protein sequence ID" value="MCK8785646.1"/>
    <property type="molecule type" value="Genomic_DNA"/>
</dbReference>
<keyword evidence="3" id="KW-1185">Reference proteome</keyword>
<dbReference type="Pfam" id="PF08241">
    <property type="entry name" value="Methyltransf_11"/>
    <property type="match status" value="1"/>
</dbReference>
<dbReference type="PANTHER" id="PTHR43591">
    <property type="entry name" value="METHYLTRANSFERASE"/>
    <property type="match status" value="1"/>
</dbReference>
<dbReference type="SUPFAM" id="SSF53335">
    <property type="entry name" value="S-adenosyl-L-methionine-dependent methyltransferases"/>
    <property type="match status" value="1"/>
</dbReference>
<dbReference type="Proteomes" id="UP001139516">
    <property type="component" value="Unassembled WGS sequence"/>
</dbReference>
<feature type="domain" description="Methyltransferase type 11" evidence="1">
    <location>
        <begin position="40"/>
        <end position="133"/>
    </location>
</feature>
<keyword evidence="2" id="KW-0808">Transferase</keyword>
<accession>A0A9X1Y8X5</accession>
<dbReference type="AlphaFoldDB" id="A0A9X1Y8X5"/>
<proteinExistence type="predicted"/>
<evidence type="ECO:0000313" key="3">
    <source>
        <dbReference type="Proteomes" id="UP001139516"/>
    </source>
</evidence>
<evidence type="ECO:0000259" key="1">
    <source>
        <dbReference type="Pfam" id="PF08241"/>
    </source>
</evidence>
<dbReference type="Gene3D" id="3.40.50.150">
    <property type="entry name" value="Vaccinia Virus protein VP39"/>
    <property type="match status" value="1"/>
</dbReference>
<reference evidence="2" key="1">
    <citation type="submission" date="2022-04" db="EMBL/GenBank/DDBJ databases">
        <title>Roseomonas acroporae sp. nov., isolated from coral Acropora digitifera.</title>
        <authorList>
            <person name="Sun H."/>
        </authorList>
    </citation>
    <scope>NUCLEOTIDE SEQUENCE</scope>
    <source>
        <strain evidence="2">NAR14</strain>
    </source>
</reference>
<comment type="caution">
    <text evidence="2">The sequence shown here is derived from an EMBL/GenBank/DDBJ whole genome shotgun (WGS) entry which is preliminary data.</text>
</comment>
<gene>
    <name evidence="2" type="ORF">M0638_14765</name>
</gene>
<organism evidence="2 3">
    <name type="scientific">Roseomonas acroporae</name>
    <dbReference type="NCBI Taxonomy" id="2937791"/>
    <lineage>
        <taxon>Bacteria</taxon>
        <taxon>Pseudomonadati</taxon>
        <taxon>Pseudomonadota</taxon>
        <taxon>Alphaproteobacteria</taxon>
        <taxon>Acetobacterales</taxon>
        <taxon>Roseomonadaceae</taxon>
        <taxon>Roseomonas</taxon>
    </lineage>
</organism>
<sequence>MAIDFHDPGNRGTYAGREASADWRDAVAGIVDPAGLRVADIGCGGGIYAAAWASLGAAAVVGVDFSAAMVEAAAEANRGRPNLAFRQGEAARTGLPAASADIVFARALIHHLADRAACFREAWRVLAPGGLCLVQDRTPADIALPGSPEHLRGYFFEVFPRLAAVEQGRRPDGATVERELAAAGFTGIRATTLWETRRRHDSAAALAADLRGRTGRSILHELSDPELDALIRHILDRLPADAPIVERDRWTLWWGRK</sequence>
<dbReference type="RefSeq" id="WP_248667766.1">
    <property type="nucleotide sequence ID" value="NZ_JALPRX010000063.1"/>
</dbReference>
<dbReference type="InterPro" id="IPR029063">
    <property type="entry name" value="SAM-dependent_MTases_sf"/>
</dbReference>
<dbReference type="PANTHER" id="PTHR43591:SF24">
    <property type="entry name" value="2-METHOXY-6-POLYPRENYL-1,4-BENZOQUINOL METHYLASE, MITOCHONDRIAL"/>
    <property type="match status" value="1"/>
</dbReference>
<dbReference type="GO" id="GO:0032259">
    <property type="term" value="P:methylation"/>
    <property type="evidence" value="ECO:0007669"/>
    <property type="project" value="UniProtKB-KW"/>
</dbReference>
<dbReference type="CDD" id="cd02440">
    <property type="entry name" value="AdoMet_MTases"/>
    <property type="match status" value="1"/>
</dbReference>
<dbReference type="InterPro" id="IPR013216">
    <property type="entry name" value="Methyltransf_11"/>
</dbReference>
<dbReference type="GO" id="GO:0008757">
    <property type="term" value="F:S-adenosylmethionine-dependent methyltransferase activity"/>
    <property type="evidence" value="ECO:0007669"/>
    <property type="project" value="InterPro"/>
</dbReference>
<name>A0A9X1Y8X5_9PROT</name>
<evidence type="ECO:0000313" key="2">
    <source>
        <dbReference type="EMBL" id="MCK8785646.1"/>
    </source>
</evidence>
<keyword evidence="2" id="KW-0489">Methyltransferase</keyword>